<dbReference type="InterPro" id="IPR003593">
    <property type="entry name" value="AAA+_ATPase"/>
</dbReference>
<evidence type="ECO:0000256" key="1">
    <source>
        <dbReference type="ARBA" id="ARBA00005417"/>
    </source>
</evidence>
<dbReference type="InterPro" id="IPR003439">
    <property type="entry name" value="ABC_transporter-like_ATP-bd"/>
</dbReference>
<name>A0A178LWL6_9CHLR</name>
<dbReference type="GO" id="GO:0016020">
    <property type="term" value="C:membrane"/>
    <property type="evidence" value="ECO:0007669"/>
    <property type="project" value="InterPro"/>
</dbReference>
<keyword evidence="3" id="KW-0547">Nucleotide-binding</keyword>
<dbReference type="EMBL" id="LWQS01000103">
    <property type="protein sequence ID" value="OAN38220.1"/>
    <property type="molecule type" value="Genomic_DNA"/>
</dbReference>
<feature type="domain" description="ABC transporter" evidence="5">
    <location>
        <begin position="29"/>
        <end position="256"/>
    </location>
</feature>
<accession>A0A178LWL6</accession>
<dbReference type="AlphaFoldDB" id="A0A178LWL6"/>
<dbReference type="Proteomes" id="UP000078287">
    <property type="component" value="Unassembled WGS sequence"/>
</dbReference>
<reference evidence="6 7" key="1">
    <citation type="submission" date="2016-04" db="EMBL/GenBank/DDBJ databases">
        <title>Chloroflexus islandicus sp. nov., a thermophilic filamentous anoxygenic phototrophic bacterium from geyser Strokkur (Iceland).</title>
        <authorList>
            <person name="Gaisin V.A."/>
            <person name="Kalashnikov A.M."/>
            <person name="Sukhacheva M.V."/>
            <person name="Grouzdev D.S."/>
            <person name="Ivanov T.M."/>
            <person name="Kuznetsov B."/>
            <person name="Gorlenko V.M."/>
        </authorList>
    </citation>
    <scope>NUCLEOTIDE SEQUENCE [LARGE SCALE GENOMIC DNA]</scope>
    <source>
        <strain evidence="7">isl-2</strain>
    </source>
</reference>
<evidence type="ECO:0000313" key="7">
    <source>
        <dbReference type="Proteomes" id="UP000078287"/>
    </source>
</evidence>
<dbReference type="GO" id="GO:0005524">
    <property type="term" value="F:ATP binding"/>
    <property type="evidence" value="ECO:0007669"/>
    <property type="project" value="UniProtKB-KW"/>
</dbReference>
<evidence type="ECO:0000256" key="2">
    <source>
        <dbReference type="ARBA" id="ARBA00022448"/>
    </source>
</evidence>
<organism evidence="6 7">
    <name type="scientific">Chloroflexus islandicus</name>
    <dbReference type="NCBI Taxonomy" id="1707952"/>
    <lineage>
        <taxon>Bacteria</taxon>
        <taxon>Bacillati</taxon>
        <taxon>Chloroflexota</taxon>
        <taxon>Chloroflexia</taxon>
        <taxon>Chloroflexales</taxon>
        <taxon>Chloroflexineae</taxon>
        <taxon>Chloroflexaceae</taxon>
        <taxon>Chloroflexus</taxon>
    </lineage>
</organism>
<dbReference type="InterPro" id="IPR050683">
    <property type="entry name" value="Bact_Polysacc_Export_ATP-bd"/>
</dbReference>
<dbReference type="STRING" id="1707952.A6A03_04845"/>
<dbReference type="Gene3D" id="3.40.50.300">
    <property type="entry name" value="P-loop containing nucleotide triphosphate hydrolases"/>
    <property type="match status" value="1"/>
</dbReference>
<dbReference type="Pfam" id="PF00005">
    <property type="entry name" value="ABC_tran"/>
    <property type="match status" value="1"/>
</dbReference>
<evidence type="ECO:0000313" key="6">
    <source>
        <dbReference type="EMBL" id="OAN38220.1"/>
    </source>
</evidence>
<gene>
    <name evidence="6" type="ORF">A6A03_04845</name>
</gene>
<dbReference type="InterPro" id="IPR027417">
    <property type="entry name" value="P-loop_NTPase"/>
</dbReference>
<keyword evidence="4" id="KW-0067">ATP-binding</keyword>
<keyword evidence="2" id="KW-0813">Transport</keyword>
<evidence type="ECO:0000256" key="4">
    <source>
        <dbReference type="ARBA" id="ARBA00022840"/>
    </source>
</evidence>
<dbReference type="GO" id="GO:0140359">
    <property type="term" value="F:ABC-type transporter activity"/>
    <property type="evidence" value="ECO:0007669"/>
    <property type="project" value="InterPro"/>
</dbReference>
<dbReference type="GO" id="GO:0016887">
    <property type="term" value="F:ATP hydrolysis activity"/>
    <property type="evidence" value="ECO:0007669"/>
    <property type="project" value="InterPro"/>
</dbReference>
<comment type="similarity">
    <text evidence="1">Belongs to the ABC transporter superfamily.</text>
</comment>
<dbReference type="RefSeq" id="WP_066791167.1">
    <property type="nucleotide sequence ID" value="NZ_LWQS01000103.1"/>
</dbReference>
<keyword evidence="7" id="KW-1185">Reference proteome</keyword>
<dbReference type="InterPro" id="IPR029439">
    <property type="entry name" value="Wzt_C"/>
</dbReference>
<dbReference type="PANTHER" id="PTHR46743">
    <property type="entry name" value="TEICHOIC ACIDS EXPORT ATP-BINDING PROTEIN TAGH"/>
    <property type="match status" value="1"/>
</dbReference>
<dbReference type="PANTHER" id="PTHR46743:SF2">
    <property type="entry name" value="TEICHOIC ACIDS EXPORT ATP-BINDING PROTEIN TAGH"/>
    <property type="match status" value="1"/>
</dbReference>
<dbReference type="CDD" id="cd03220">
    <property type="entry name" value="ABC_KpsT_Wzt"/>
    <property type="match status" value="1"/>
</dbReference>
<evidence type="ECO:0000259" key="5">
    <source>
        <dbReference type="PROSITE" id="PS50893"/>
    </source>
</evidence>
<evidence type="ECO:0000256" key="3">
    <source>
        <dbReference type="ARBA" id="ARBA00022741"/>
    </source>
</evidence>
<dbReference type="SMART" id="SM00382">
    <property type="entry name" value="AAA"/>
    <property type="match status" value="1"/>
</dbReference>
<comment type="caution">
    <text evidence="6">The sequence shown here is derived from an EMBL/GenBank/DDBJ whole genome shotgun (WGS) entry which is preliminary data.</text>
</comment>
<proteinExistence type="inferred from homology"/>
<dbReference type="PROSITE" id="PS50893">
    <property type="entry name" value="ABC_TRANSPORTER_2"/>
    <property type="match status" value="1"/>
</dbReference>
<dbReference type="InterPro" id="IPR015860">
    <property type="entry name" value="ABC_transpr_TagH-like"/>
</dbReference>
<dbReference type="SUPFAM" id="SSF52540">
    <property type="entry name" value="P-loop containing nucleoside triphosphate hydrolases"/>
    <property type="match status" value="1"/>
</dbReference>
<dbReference type="CDD" id="cd10147">
    <property type="entry name" value="Wzt_C-like"/>
    <property type="match status" value="1"/>
</dbReference>
<dbReference type="OrthoDB" id="9778870at2"/>
<sequence>MQYAIRARDLAKQYQIGAIKQRNAGYVTLRDAIVERLRGRRDKPAATELWALNGVSFDVQQGEVVGIIGRNGAGKSTLLKVLSRITEPTRGRAELYGRVASLLEVGTGFHPELTGRENIYLNGAILGMRKREIDRNFDAIVDFAEVAQFIDTPVKFYSSGMYVRLAFAVAAHLEPEILIVDEVLAVGDARFQKKCLNKMQDVGQQGRTVLFVSHSMQSILRMCQRAILLNQGTVVADGPAQQVVGVYLGKGAHSIAERVWPERAGAPGKEVAYLRAVRVRDADGDISDTIDIRSPVTIEMEFTVTLGGYVLLPHFRLYNEDNVAVFTTLDLDPEWRRRPRPPGKYCARVTIPGNFLAEGSLYVEAALTTLDPPVKQFAERDAVAFQVIDSLEGDTARGDWAGSLSGVVRPVLPWTTTYEPLA</sequence>
<protein>
    <submittedName>
        <fullName evidence="6">ABC transporter</fullName>
    </submittedName>
</protein>